<dbReference type="EMBL" id="JANKHO010000594">
    <property type="protein sequence ID" value="KAJ3508100.1"/>
    <property type="molecule type" value="Genomic_DNA"/>
</dbReference>
<dbReference type="Proteomes" id="UP001148786">
    <property type="component" value="Unassembled WGS sequence"/>
</dbReference>
<reference evidence="4" key="1">
    <citation type="submission" date="2022-07" db="EMBL/GenBank/DDBJ databases">
        <title>Genome Sequence of Agrocybe chaxingu.</title>
        <authorList>
            <person name="Buettner E."/>
        </authorList>
    </citation>
    <scope>NUCLEOTIDE SEQUENCE</scope>
    <source>
        <strain evidence="4">MP-N11</strain>
    </source>
</reference>
<proteinExistence type="predicted"/>
<dbReference type="OrthoDB" id="3231781at2759"/>
<keyword evidence="5" id="KW-1185">Reference proteome</keyword>
<dbReference type="PANTHER" id="PTHR40465">
    <property type="entry name" value="CHROMOSOME 1, WHOLE GENOME SHOTGUN SEQUENCE"/>
    <property type="match status" value="1"/>
</dbReference>
<keyword evidence="2" id="KW-0812">Transmembrane</keyword>
<dbReference type="InterPro" id="IPR045339">
    <property type="entry name" value="DUF6534"/>
</dbReference>
<feature type="region of interest" description="Disordered" evidence="1">
    <location>
        <begin position="167"/>
        <end position="201"/>
    </location>
</feature>
<name>A0A9W8JZN1_9AGAR</name>
<comment type="caution">
    <text evidence="4">The sequence shown here is derived from an EMBL/GenBank/DDBJ whole genome shotgun (WGS) entry which is preliminary data.</text>
</comment>
<evidence type="ECO:0000313" key="5">
    <source>
        <dbReference type="Proteomes" id="UP001148786"/>
    </source>
</evidence>
<gene>
    <name evidence="4" type="ORF">NLJ89_g5939</name>
</gene>
<evidence type="ECO:0000256" key="1">
    <source>
        <dbReference type="SAM" id="MobiDB-lite"/>
    </source>
</evidence>
<feature type="transmembrane region" description="Helical" evidence="2">
    <location>
        <begin position="69"/>
        <end position="88"/>
    </location>
</feature>
<feature type="transmembrane region" description="Helical" evidence="2">
    <location>
        <begin position="25"/>
        <end position="49"/>
    </location>
</feature>
<feature type="transmembrane region" description="Helical" evidence="2">
    <location>
        <begin position="94"/>
        <end position="116"/>
    </location>
</feature>
<dbReference type="AlphaFoldDB" id="A0A9W8JZN1"/>
<evidence type="ECO:0000256" key="2">
    <source>
        <dbReference type="SAM" id="Phobius"/>
    </source>
</evidence>
<dbReference type="Pfam" id="PF20152">
    <property type="entry name" value="DUF6534"/>
    <property type="match status" value="1"/>
</dbReference>
<dbReference type="PANTHER" id="PTHR40465:SF1">
    <property type="entry name" value="DUF6534 DOMAIN-CONTAINING PROTEIN"/>
    <property type="match status" value="1"/>
</dbReference>
<keyword evidence="2" id="KW-1133">Transmembrane helix</keyword>
<organism evidence="4 5">
    <name type="scientific">Agrocybe chaxingu</name>
    <dbReference type="NCBI Taxonomy" id="84603"/>
    <lineage>
        <taxon>Eukaryota</taxon>
        <taxon>Fungi</taxon>
        <taxon>Dikarya</taxon>
        <taxon>Basidiomycota</taxon>
        <taxon>Agaricomycotina</taxon>
        <taxon>Agaricomycetes</taxon>
        <taxon>Agaricomycetidae</taxon>
        <taxon>Agaricales</taxon>
        <taxon>Agaricineae</taxon>
        <taxon>Strophariaceae</taxon>
        <taxon>Agrocybe</taxon>
    </lineage>
</organism>
<evidence type="ECO:0000313" key="4">
    <source>
        <dbReference type="EMBL" id="KAJ3508100.1"/>
    </source>
</evidence>
<protein>
    <recommendedName>
        <fullName evidence="3">DUF6534 domain-containing protein</fullName>
    </recommendedName>
</protein>
<keyword evidence="2" id="KW-0472">Membrane</keyword>
<sequence length="201" mass="21916">MGTYGSIEALTMPSYPEFLVRFQNYLTALLAVGAVIDVVNAAALSSFLIMNRKKSFSKTANIIDRLVAYTIRTGVITSVAAIIVLVLFQVLSPTFISLAIYVALAKLYSISLLSALNSRQTLMEDYSKSLSVSHPRIAVTDTSSSRIGAEVTSQAISIEMKTTRLISEDPSDDRSYDSESKSPSINPIADIKSRSRKDHIV</sequence>
<accession>A0A9W8JZN1</accession>
<feature type="domain" description="DUF6534" evidence="3">
    <location>
        <begin position="34"/>
        <end position="120"/>
    </location>
</feature>
<evidence type="ECO:0000259" key="3">
    <source>
        <dbReference type="Pfam" id="PF20152"/>
    </source>
</evidence>